<dbReference type="RefSeq" id="WP_281836759.1">
    <property type="nucleotide sequence ID" value="NZ_BSDY01000015.1"/>
</dbReference>
<name>A0A9W6GN97_9FUSO</name>
<protein>
    <submittedName>
        <fullName evidence="1">Uncharacterized protein</fullName>
    </submittedName>
</protein>
<keyword evidence="2" id="KW-1185">Reference proteome</keyword>
<proteinExistence type="predicted"/>
<evidence type="ECO:0000313" key="1">
    <source>
        <dbReference type="EMBL" id="GLI57235.1"/>
    </source>
</evidence>
<sequence>MAITREEIKKELDKLVYDVMGEYEEFITDEMRDEMVNQVLATVSRHKKYSASDLKRSFRSVLAGKLKG</sequence>
<dbReference type="Proteomes" id="UP001144471">
    <property type="component" value="Unassembled WGS sequence"/>
</dbReference>
<gene>
    <name evidence="1" type="ORF">PM10SUCC1_27490</name>
</gene>
<evidence type="ECO:0000313" key="2">
    <source>
        <dbReference type="Proteomes" id="UP001144471"/>
    </source>
</evidence>
<reference evidence="1" key="1">
    <citation type="submission" date="2022-12" db="EMBL/GenBank/DDBJ databases">
        <title>Reference genome sequencing for broad-spectrum identification of bacterial and archaeal isolates by mass spectrometry.</title>
        <authorList>
            <person name="Sekiguchi Y."/>
            <person name="Tourlousse D.M."/>
        </authorList>
    </citation>
    <scope>NUCLEOTIDE SEQUENCE</scope>
    <source>
        <strain evidence="1">10succ1</strain>
    </source>
</reference>
<organism evidence="1 2">
    <name type="scientific">Propionigenium maris DSM 9537</name>
    <dbReference type="NCBI Taxonomy" id="1123000"/>
    <lineage>
        <taxon>Bacteria</taxon>
        <taxon>Fusobacteriati</taxon>
        <taxon>Fusobacteriota</taxon>
        <taxon>Fusobacteriia</taxon>
        <taxon>Fusobacteriales</taxon>
        <taxon>Fusobacteriaceae</taxon>
        <taxon>Propionigenium</taxon>
    </lineage>
</organism>
<dbReference type="AlphaFoldDB" id="A0A9W6GN97"/>
<accession>A0A9W6GN97</accession>
<dbReference type="EMBL" id="BSDY01000015">
    <property type="protein sequence ID" value="GLI57235.1"/>
    <property type="molecule type" value="Genomic_DNA"/>
</dbReference>
<comment type="caution">
    <text evidence="1">The sequence shown here is derived from an EMBL/GenBank/DDBJ whole genome shotgun (WGS) entry which is preliminary data.</text>
</comment>